<name>A0A1Y1WRI5_9FUNG</name>
<feature type="domain" description="F-BAR" evidence="9">
    <location>
        <begin position="1"/>
        <end position="305"/>
    </location>
</feature>
<dbReference type="InterPro" id="IPR001452">
    <property type="entry name" value="SH3_domain"/>
</dbReference>
<dbReference type="Pfam" id="PF00130">
    <property type="entry name" value="C1_1"/>
    <property type="match status" value="1"/>
</dbReference>
<dbReference type="PROSITE" id="PS50002">
    <property type="entry name" value="SH3"/>
    <property type="match status" value="1"/>
</dbReference>
<protein>
    <recommendedName>
        <fullName evidence="12">FCH-domain-containing protein</fullName>
    </recommendedName>
</protein>
<reference evidence="10 11" key="2">
    <citation type="submission" date="2016-08" db="EMBL/GenBank/DDBJ databases">
        <title>Pervasive Adenine N6-methylation of Active Genes in Fungi.</title>
        <authorList>
            <consortium name="DOE Joint Genome Institute"/>
            <person name="Mondo S.J."/>
            <person name="Dannebaum R.O."/>
            <person name="Kuo R.C."/>
            <person name="Labutti K."/>
            <person name="Haridas S."/>
            <person name="Kuo A."/>
            <person name="Salamov A."/>
            <person name="Ahrendt S.R."/>
            <person name="Lipzen A."/>
            <person name="Sullivan W."/>
            <person name="Andreopoulos W.B."/>
            <person name="Clum A."/>
            <person name="Lindquist E."/>
            <person name="Daum C."/>
            <person name="Ramamoorthy G.K."/>
            <person name="Gryganskyi A."/>
            <person name="Culley D."/>
            <person name="Magnuson J.K."/>
            <person name="James T.Y."/>
            <person name="O'Malley M.A."/>
            <person name="Stajich J.E."/>
            <person name="Spatafora J.W."/>
            <person name="Visel A."/>
            <person name="Grigoriev I.V."/>
        </authorList>
    </citation>
    <scope>NUCLEOTIDE SEQUENCE [LARGE SCALE GENOMIC DNA]</scope>
    <source>
        <strain evidence="10 11">S4</strain>
    </source>
</reference>
<dbReference type="OrthoDB" id="2146662at2759"/>
<dbReference type="InterPro" id="IPR002219">
    <property type="entry name" value="PKC_DAG/PE"/>
</dbReference>
<dbReference type="SMART" id="SM00326">
    <property type="entry name" value="SH3"/>
    <property type="match status" value="2"/>
</dbReference>
<dbReference type="SUPFAM" id="SSF57889">
    <property type="entry name" value="Cysteine-rich domain"/>
    <property type="match status" value="1"/>
</dbReference>
<evidence type="ECO:0000256" key="4">
    <source>
        <dbReference type="PROSITE-ProRule" id="PRU00192"/>
    </source>
</evidence>
<dbReference type="CDD" id="cd20824">
    <property type="entry name" value="C1_SpBZZ1-like"/>
    <property type="match status" value="1"/>
</dbReference>
<proteinExistence type="predicted"/>
<feature type="compositionally biased region" description="Polar residues" evidence="6">
    <location>
        <begin position="63"/>
        <end position="84"/>
    </location>
</feature>
<evidence type="ECO:0000313" key="10">
    <source>
        <dbReference type="EMBL" id="ORX76153.1"/>
    </source>
</evidence>
<dbReference type="Pfam" id="PF00611">
    <property type="entry name" value="FCH"/>
    <property type="match status" value="1"/>
</dbReference>
<dbReference type="SMART" id="SM00055">
    <property type="entry name" value="FCH"/>
    <property type="match status" value="1"/>
</dbReference>
<reference evidence="10 11" key="1">
    <citation type="submission" date="2016-08" db="EMBL/GenBank/DDBJ databases">
        <title>A Parts List for Fungal Cellulosomes Revealed by Comparative Genomics.</title>
        <authorList>
            <consortium name="DOE Joint Genome Institute"/>
            <person name="Haitjema C.H."/>
            <person name="Gilmore S.P."/>
            <person name="Henske J.K."/>
            <person name="Solomon K.V."/>
            <person name="De Groot R."/>
            <person name="Kuo A."/>
            <person name="Mondo S.J."/>
            <person name="Salamov A.A."/>
            <person name="Labutti K."/>
            <person name="Zhao Z."/>
            <person name="Chiniquy J."/>
            <person name="Barry K."/>
            <person name="Brewer H.M."/>
            <person name="Purvine S.O."/>
            <person name="Wright A.T."/>
            <person name="Boxma B."/>
            <person name="Van Alen T."/>
            <person name="Hackstein J.H."/>
            <person name="Baker S.E."/>
            <person name="Grigoriev I.V."/>
            <person name="O'Malley M.A."/>
        </authorList>
    </citation>
    <scope>NUCLEOTIDE SEQUENCE [LARGE SCALE GENOMIC DNA]</scope>
    <source>
        <strain evidence="10 11">S4</strain>
    </source>
</reference>
<dbReference type="SUPFAM" id="SSF50044">
    <property type="entry name" value="SH3-domain"/>
    <property type="match status" value="2"/>
</dbReference>
<feature type="region of interest" description="Disordered" evidence="6">
    <location>
        <begin position="60"/>
        <end position="95"/>
    </location>
</feature>
<dbReference type="InterPro" id="IPR046349">
    <property type="entry name" value="C1-like_sf"/>
</dbReference>
<accession>A0A1Y1WRI5</accession>
<sequence length="662" mass="75454">MTYGEVFQDKDIIKNYVNSSISFLSDFREYLKERAQLEKNYAKDSSSLIQKYVQKCDKKRAQSECNSPNTPNPLNTAESGTLNPENEESADSEINLPSNLGNEYYSYITAWKSILNQMEAISKYRLRFSENLTEIVIEKIKTQIGIKEDDKKRNLQYHKNFNDEVEKLVNEKNNAKKKYYESCDNMVNHKKKLNKQDSQANLEKSNDKGIKKIEKLIDTTQIEMDNKKNLYILSLCSLNTLKKKVANEYVPEIYNNLQSNQEGVIGAFQAYCKDYVKLEQDLSDNIKTSFDIALNDVNAIDPVNDNVIFETKNKKEIIPIEDEKYVSALNNDNDEFAITNKSSIYLSNLNDNLKEQLIAFQEKYNTAKSDYEQIQTAYQGYLNNPSATDTKDMKEKQSELWYNMHMAEIPIVINESKIETITKVIGEDNQVNSHNFKSVIIINPTVCDLCQEKVRGKALQCKSCSFVCHSKCEAEVPQRCTGTKMDRKALRVRTATSESNVSMPSSARVLSDTSEDNLYSSTPILSSSVDAITDEERYPINNMDEIKEEKPKIDSPMMCAIFEYQPQNGDEISLTVNENVEIIEPEVDGWVKVKTSNGEGFVPSSYIAPIKKVIYSFEPEKDDEIAITEGDSVVILGQDDSGWLKIKKGSLEGIVPESYIDM</sequence>
<dbReference type="PROSITE" id="PS50081">
    <property type="entry name" value="ZF_DAG_PE_2"/>
    <property type="match status" value="1"/>
</dbReference>
<dbReference type="GO" id="GO:0030036">
    <property type="term" value="P:actin cytoskeleton organization"/>
    <property type="evidence" value="ECO:0007669"/>
    <property type="project" value="UniProtKB-ARBA"/>
</dbReference>
<dbReference type="GO" id="GO:0030833">
    <property type="term" value="P:regulation of actin filament polymerization"/>
    <property type="evidence" value="ECO:0007669"/>
    <property type="project" value="TreeGrafter"/>
</dbReference>
<dbReference type="PROSITE" id="PS51741">
    <property type="entry name" value="F_BAR"/>
    <property type="match status" value="1"/>
</dbReference>
<dbReference type="Gene3D" id="2.30.30.40">
    <property type="entry name" value="SH3 Domains"/>
    <property type="match status" value="2"/>
</dbReference>
<dbReference type="InterPro" id="IPR001060">
    <property type="entry name" value="FCH_dom"/>
</dbReference>
<evidence type="ECO:0000256" key="3">
    <source>
        <dbReference type="ARBA" id="ARBA00022833"/>
    </source>
</evidence>
<dbReference type="Pfam" id="PF00018">
    <property type="entry name" value="SH3_1"/>
    <property type="match status" value="1"/>
</dbReference>
<evidence type="ECO:0000256" key="2">
    <source>
        <dbReference type="ARBA" id="ARBA00022723"/>
    </source>
</evidence>
<keyword evidence="5" id="KW-0175">Coiled coil</keyword>
<keyword evidence="1 4" id="KW-0728">SH3 domain</keyword>
<feature type="domain" description="SH3" evidence="7">
    <location>
        <begin position="553"/>
        <end position="612"/>
    </location>
</feature>
<dbReference type="EMBL" id="MCFG01000315">
    <property type="protein sequence ID" value="ORX76153.1"/>
    <property type="molecule type" value="Genomic_DNA"/>
</dbReference>
<dbReference type="Gene3D" id="3.30.60.20">
    <property type="match status" value="1"/>
</dbReference>
<evidence type="ECO:0000256" key="5">
    <source>
        <dbReference type="PROSITE-ProRule" id="PRU01077"/>
    </source>
</evidence>
<evidence type="ECO:0000259" key="9">
    <source>
        <dbReference type="PROSITE" id="PS51741"/>
    </source>
</evidence>
<dbReference type="PROSITE" id="PS00479">
    <property type="entry name" value="ZF_DAG_PE_1"/>
    <property type="match status" value="1"/>
</dbReference>
<dbReference type="GO" id="GO:0046872">
    <property type="term" value="F:metal ion binding"/>
    <property type="evidence" value="ECO:0007669"/>
    <property type="project" value="UniProtKB-KW"/>
</dbReference>
<dbReference type="Proteomes" id="UP000193944">
    <property type="component" value="Unassembled WGS sequence"/>
</dbReference>
<evidence type="ECO:0000313" key="11">
    <source>
        <dbReference type="Proteomes" id="UP000193944"/>
    </source>
</evidence>
<keyword evidence="11" id="KW-1185">Reference proteome</keyword>
<dbReference type="AlphaFoldDB" id="A0A1Y1WRI5"/>
<dbReference type="InterPro" id="IPR036028">
    <property type="entry name" value="SH3-like_dom_sf"/>
</dbReference>
<organism evidence="10 11">
    <name type="scientific">Anaeromyces robustus</name>
    <dbReference type="NCBI Taxonomy" id="1754192"/>
    <lineage>
        <taxon>Eukaryota</taxon>
        <taxon>Fungi</taxon>
        <taxon>Fungi incertae sedis</taxon>
        <taxon>Chytridiomycota</taxon>
        <taxon>Chytridiomycota incertae sedis</taxon>
        <taxon>Neocallimastigomycetes</taxon>
        <taxon>Neocallimastigales</taxon>
        <taxon>Neocallimastigaceae</taxon>
        <taxon>Anaeromyces</taxon>
    </lineage>
</organism>
<dbReference type="InterPro" id="IPR031160">
    <property type="entry name" value="F_BAR_dom"/>
</dbReference>
<dbReference type="GO" id="GO:0030864">
    <property type="term" value="C:cortical actin cytoskeleton"/>
    <property type="evidence" value="ECO:0007669"/>
    <property type="project" value="UniProtKB-ARBA"/>
</dbReference>
<dbReference type="STRING" id="1754192.A0A1Y1WRI5"/>
<evidence type="ECO:0000256" key="1">
    <source>
        <dbReference type="ARBA" id="ARBA00022443"/>
    </source>
</evidence>
<dbReference type="SMART" id="SM00109">
    <property type="entry name" value="C1"/>
    <property type="match status" value="1"/>
</dbReference>
<evidence type="ECO:0000259" key="8">
    <source>
        <dbReference type="PROSITE" id="PS50081"/>
    </source>
</evidence>
<dbReference type="Pfam" id="PF14604">
    <property type="entry name" value="SH3_9"/>
    <property type="match status" value="1"/>
</dbReference>
<dbReference type="SUPFAM" id="SSF103657">
    <property type="entry name" value="BAR/IMD domain-like"/>
    <property type="match status" value="1"/>
</dbReference>
<gene>
    <name evidence="10" type="ORF">BCR32DRAFT_271461</name>
</gene>
<evidence type="ECO:0008006" key="12">
    <source>
        <dbReference type="Google" id="ProtNLM"/>
    </source>
</evidence>
<feature type="domain" description="Phorbol-ester/DAG-type" evidence="8">
    <location>
        <begin position="433"/>
        <end position="480"/>
    </location>
</feature>
<evidence type="ECO:0000259" key="7">
    <source>
        <dbReference type="PROSITE" id="PS50002"/>
    </source>
</evidence>
<dbReference type="Gene3D" id="1.20.1270.60">
    <property type="entry name" value="Arfaptin homology (AH) domain/BAR domain"/>
    <property type="match status" value="1"/>
</dbReference>
<evidence type="ECO:0000256" key="6">
    <source>
        <dbReference type="SAM" id="MobiDB-lite"/>
    </source>
</evidence>
<dbReference type="InterPro" id="IPR027267">
    <property type="entry name" value="AH/BAR_dom_sf"/>
</dbReference>
<keyword evidence="2" id="KW-0479">Metal-binding</keyword>
<dbReference type="PANTHER" id="PTHR15735">
    <property type="entry name" value="FCH AND DOUBLE SH3 DOMAINS PROTEIN"/>
    <property type="match status" value="1"/>
</dbReference>
<dbReference type="PANTHER" id="PTHR15735:SF21">
    <property type="entry name" value="PROTEIN NERVOUS WRECK"/>
    <property type="match status" value="1"/>
</dbReference>
<comment type="caution">
    <text evidence="10">The sequence shown here is derived from an EMBL/GenBank/DDBJ whole genome shotgun (WGS) entry which is preliminary data.</text>
</comment>
<keyword evidence="3" id="KW-0862">Zinc</keyword>